<evidence type="ECO:0000259" key="4">
    <source>
        <dbReference type="PROSITE" id="PS51371"/>
    </source>
</evidence>
<dbReference type="PROSITE" id="PS51371">
    <property type="entry name" value="CBS"/>
    <property type="match status" value="2"/>
</dbReference>
<dbReference type="InterPro" id="IPR007055">
    <property type="entry name" value="BON_dom"/>
</dbReference>
<dbReference type="SUPFAM" id="SSF54631">
    <property type="entry name" value="CBS-domain pair"/>
    <property type="match status" value="1"/>
</dbReference>
<dbReference type="PANTHER" id="PTHR43080">
    <property type="entry name" value="CBS DOMAIN-CONTAINING PROTEIN CBSX3, MITOCHONDRIAL"/>
    <property type="match status" value="1"/>
</dbReference>
<gene>
    <name evidence="5" type="ORF">FPZ12_034550</name>
</gene>
<reference evidence="5" key="1">
    <citation type="submission" date="2019-09" db="EMBL/GenBank/DDBJ databases">
        <authorList>
            <person name="Teo W.F.A."/>
            <person name="Duangmal K."/>
        </authorList>
    </citation>
    <scope>NUCLEOTIDE SEQUENCE [LARGE SCALE GENOMIC DNA]</scope>
    <source>
        <strain evidence="5">K81G1</strain>
    </source>
</reference>
<accession>A0A5N0UU28</accession>
<feature type="domain" description="CBS" evidence="4">
    <location>
        <begin position="75"/>
        <end position="130"/>
    </location>
</feature>
<dbReference type="AlphaFoldDB" id="A0A5N0UU28"/>
<protein>
    <submittedName>
        <fullName evidence="5">CBS domain-containing protein</fullName>
    </submittedName>
</protein>
<dbReference type="InterPro" id="IPR051257">
    <property type="entry name" value="Diverse_CBS-Domain"/>
</dbReference>
<evidence type="ECO:0000313" key="5">
    <source>
        <dbReference type="EMBL" id="KAA9153482.1"/>
    </source>
</evidence>
<dbReference type="SMART" id="SM00116">
    <property type="entry name" value="CBS"/>
    <property type="match status" value="2"/>
</dbReference>
<evidence type="ECO:0000256" key="2">
    <source>
        <dbReference type="PROSITE-ProRule" id="PRU00703"/>
    </source>
</evidence>
<dbReference type="EMBL" id="VMNW02000076">
    <property type="protein sequence ID" value="KAA9153482.1"/>
    <property type="molecule type" value="Genomic_DNA"/>
</dbReference>
<dbReference type="CDD" id="cd04586">
    <property type="entry name" value="CBS_pair_BON_assoc"/>
    <property type="match status" value="1"/>
</dbReference>
<evidence type="ECO:0000256" key="1">
    <source>
        <dbReference type="ARBA" id="ARBA00023122"/>
    </source>
</evidence>
<proteinExistence type="predicted"/>
<dbReference type="Proteomes" id="UP000319769">
    <property type="component" value="Unassembled WGS sequence"/>
</dbReference>
<name>A0A5N0UU28_9PSEU</name>
<dbReference type="InterPro" id="IPR046342">
    <property type="entry name" value="CBS_dom_sf"/>
</dbReference>
<dbReference type="Gene3D" id="3.10.580.10">
    <property type="entry name" value="CBS-domain"/>
    <property type="match status" value="1"/>
</dbReference>
<dbReference type="PROSITE" id="PS50914">
    <property type="entry name" value="BON"/>
    <property type="match status" value="1"/>
</dbReference>
<keyword evidence="6" id="KW-1185">Reference proteome</keyword>
<feature type="domain" description="CBS" evidence="4">
    <location>
        <begin position="1"/>
        <end position="60"/>
    </location>
</feature>
<dbReference type="Pfam" id="PF00571">
    <property type="entry name" value="CBS"/>
    <property type="match status" value="2"/>
</dbReference>
<keyword evidence="1 2" id="KW-0129">CBS domain</keyword>
<dbReference type="OrthoDB" id="3626971at2"/>
<organism evidence="5 6">
    <name type="scientific">Amycolatopsis acidicola</name>
    <dbReference type="NCBI Taxonomy" id="2596893"/>
    <lineage>
        <taxon>Bacteria</taxon>
        <taxon>Bacillati</taxon>
        <taxon>Actinomycetota</taxon>
        <taxon>Actinomycetes</taxon>
        <taxon>Pseudonocardiales</taxon>
        <taxon>Pseudonocardiaceae</taxon>
        <taxon>Amycolatopsis</taxon>
    </lineage>
</organism>
<dbReference type="InterPro" id="IPR000644">
    <property type="entry name" value="CBS_dom"/>
</dbReference>
<dbReference type="Pfam" id="PF04972">
    <property type="entry name" value="BON"/>
    <property type="match status" value="1"/>
</dbReference>
<comment type="caution">
    <text evidence="5">The sequence shown here is derived from an EMBL/GenBank/DDBJ whole genome shotgun (WGS) entry which is preliminary data.</text>
</comment>
<feature type="domain" description="BON" evidence="3">
    <location>
        <begin position="127"/>
        <end position="196"/>
    </location>
</feature>
<dbReference type="PANTHER" id="PTHR43080:SF29">
    <property type="entry name" value="OS02G0818000 PROTEIN"/>
    <property type="match status" value="1"/>
</dbReference>
<sequence>MTRDVHTVPPEAEFKDIARLLARERISAVPVVAGDGTVLGVVSEADLLPKQQRAPGRHARRWRHKAEASLARDLMTSPARTVDIGAPLAEVVRQLLDAGVRRLFVLDDGKLAGVLARRDVVGVFLRGDEELAAEIEDEVFHRALLADPGRYSITVVNGDVTLLGRLERKSAVRAAGELSALIPGVLSVCNRLDYVWDDEDR</sequence>
<evidence type="ECO:0000313" key="6">
    <source>
        <dbReference type="Proteomes" id="UP000319769"/>
    </source>
</evidence>
<evidence type="ECO:0000259" key="3">
    <source>
        <dbReference type="PROSITE" id="PS50914"/>
    </source>
</evidence>